<comment type="similarity">
    <text evidence="2">Belongs to the band 7/mec-2 family.</text>
</comment>
<evidence type="ECO:0000256" key="1">
    <source>
        <dbReference type="ARBA" id="ARBA00004167"/>
    </source>
</evidence>
<dbReference type="Gene3D" id="6.10.250.2090">
    <property type="match status" value="1"/>
</dbReference>
<dbReference type="CDD" id="cd08826">
    <property type="entry name" value="SPFH_eoslipins_u1"/>
    <property type="match status" value="1"/>
</dbReference>
<dbReference type="InterPro" id="IPR001107">
    <property type="entry name" value="Band_7"/>
</dbReference>
<sequence length="256" mass="28661">MLFQFSFVVAIIVILIVALLANSVRILREYERGVVFQLGRFWAVKGPGLILLIPILQQMVRVDLRTVVHDVPKQDVISRDNVSVRVSAVLYFRVIDPERAIIQVANFFEATSQLAQTTLRSVLGKHELDEMLAAREKLNIDIQQVLDAQTDAWGIKVANVEIKHVDLDESMVRAIARQAEAERERRAKVIHAEGELQASEKLMQAAQVLAQQRGSMQLRYLQTLSTIAGDKSSTIVFPLPLELMGSLIDRARGAEG</sequence>
<dbReference type="PANTHER" id="PTHR10264">
    <property type="entry name" value="BAND 7 PROTEIN-RELATED"/>
    <property type="match status" value="1"/>
</dbReference>
<comment type="subcellular location">
    <subcellularLocation>
        <location evidence="1">Membrane</location>
        <topology evidence="1">Single-pass membrane protein</topology>
    </subcellularLocation>
</comment>
<dbReference type="PANTHER" id="PTHR10264:SF19">
    <property type="entry name" value="AT06885P-RELATED"/>
    <property type="match status" value="1"/>
</dbReference>
<gene>
    <name evidence="5" type="ORF">E4O92_06595</name>
</gene>
<evidence type="ECO:0000313" key="5">
    <source>
        <dbReference type="EMBL" id="TFW33491.1"/>
    </source>
</evidence>
<dbReference type="InterPro" id="IPR043202">
    <property type="entry name" value="Band-7_stomatin-like"/>
</dbReference>
<dbReference type="Pfam" id="PF01145">
    <property type="entry name" value="Band_7"/>
    <property type="match status" value="1"/>
</dbReference>
<accession>A0A4Y9T688</accession>
<dbReference type="AlphaFoldDB" id="A0A4Y9T688"/>
<dbReference type="InterPro" id="IPR036013">
    <property type="entry name" value="Band_7/SPFH_dom_sf"/>
</dbReference>
<keyword evidence="3" id="KW-1133">Transmembrane helix</keyword>
<evidence type="ECO:0000256" key="3">
    <source>
        <dbReference type="SAM" id="Phobius"/>
    </source>
</evidence>
<feature type="domain" description="Band 7" evidence="4">
    <location>
        <begin position="22"/>
        <end position="179"/>
    </location>
</feature>
<dbReference type="SUPFAM" id="SSF117892">
    <property type="entry name" value="Band 7/SPFH domain"/>
    <property type="match status" value="1"/>
</dbReference>
<dbReference type="GO" id="GO:0005886">
    <property type="term" value="C:plasma membrane"/>
    <property type="evidence" value="ECO:0007669"/>
    <property type="project" value="InterPro"/>
</dbReference>
<organism evidence="5 6">
    <name type="scientific">Massilia horti</name>
    <dbReference type="NCBI Taxonomy" id="2562153"/>
    <lineage>
        <taxon>Bacteria</taxon>
        <taxon>Pseudomonadati</taxon>
        <taxon>Pseudomonadota</taxon>
        <taxon>Betaproteobacteria</taxon>
        <taxon>Burkholderiales</taxon>
        <taxon>Oxalobacteraceae</taxon>
        <taxon>Telluria group</taxon>
        <taxon>Massilia</taxon>
    </lineage>
</organism>
<protein>
    <submittedName>
        <fullName evidence="5">Slipin family protein</fullName>
    </submittedName>
</protein>
<dbReference type="RefSeq" id="WP_135188966.1">
    <property type="nucleotide sequence ID" value="NZ_SPUM01000039.1"/>
</dbReference>
<dbReference type="FunFam" id="3.30.479.30:FF:000004">
    <property type="entry name" value="Putative membrane protease family, stomatin"/>
    <property type="match status" value="1"/>
</dbReference>
<feature type="transmembrane region" description="Helical" evidence="3">
    <location>
        <begin position="39"/>
        <end position="56"/>
    </location>
</feature>
<dbReference type="Gene3D" id="3.30.479.30">
    <property type="entry name" value="Band 7 domain"/>
    <property type="match status" value="1"/>
</dbReference>
<evidence type="ECO:0000256" key="2">
    <source>
        <dbReference type="ARBA" id="ARBA00008164"/>
    </source>
</evidence>
<dbReference type="OrthoDB" id="9809197at2"/>
<dbReference type="SMART" id="SM00244">
    <property type="entry name" value="PHB"/>
    <property type="match status" value="1"/>
</dbReference>
<dbReference type="Proteomes" id="UP000297258">
    <property type="component" value="Unassembled WGS sequence"/>
</dbReference>
<dbReference type="EMBL" id="SPUM01000039">
    <property type="protein sequence ID" value="TFW33491.1"/>
    <property type="molecule type" value="Genomic_DNA"/>
</dbReference>
<reference evidence="5 6" key="1">
    <citation type="submission" date="2019-03" db="EMBL/GenBank/DDBJ databases">
        <title>Draft genome of Massilia hortus sp. nov., a novel bacterial species of the Oxalobacteraceae family.</title>
        <authorList>
            <person name="Peta V."/>
            <person name="Raths R."/>
            <person name="Bucking H."/>
        </authorList>
    </citation>
    <scope>NUCLEOTIDE SEQUENCE [LARGE SCALE GENOMIC DNA]</scope>
    <source>
        <strain evidence="5 6">ONC3</strain>
    </source>
</reference>
<evidence type="ECO:0000259" key="4">
    <source>
        <dbReference type="SMART" id="SM00244"/>
    </source>
</evidence>
<keyword evidence="6" id="KW-1185">Reference proteome</keyword>
<feature type="transmembrane region" description="Helical" evidence="3">
    <location>
        <begin position="6"/>
        <end position="27"/>
    </location>
</feature>
<dbReference type="PRINTS" id="PR00721">
    <property type="entry name" value="STOMATIN"/>
</dbReference>
<dbReference type="InterPro" id="IPR001972">
    <property type="entry name" value="Stomatin_HflK_fam"/>
</dbReference>
<keyword evidence="3" id="KW-0812">Transmembrane</keyword>
<evidence type="ECO:0000313" key="6">
    <source>
        <dbReference type="Proteomes" id="UP000297258"/>
    </source>
</evidence>
<dbReference type="GO" id="GO:0098552">
    <property type="term" value="C:side of membrane"/>
    <property type="evidence" value="ECO:0007669"/>
    <property type="project" value="UniProtKB-ARBA"/>
</dbReference>
<proteinExistence type="inferred from homology"/>
<keyword evidence="3" id="KW-0472">Membrane</keyword>
<name>A0A4Y9T688_9BURK</name>
<comment type="caution">
    <text evidence="5">The sequence shown here is derived from an EMBL/GenBank/DDBJ whole genome shotgun (WGS) entry which is preliminary data.</text>
</comment>